<feature type="non-terminal residue" evidence="1">
    <location>
        <position position="1"/>
    </location>
</feature>
<organism evidence="1 2">
    <name type="scientific">Galemys pyrenaicus</name>
    <name type="common">Iberian desman</name>
    <name type="synonym">Pyrenean desman</name>
    <dbReference type="NCBI Taxonomy" id="202257"/>
    <lineage>
        <taxon>Eukaryota</taxon>
        <taxon>Metazoa</taxon>
        <taxon>Chordata</taxon>
        <taxon>Craniata</taxon>
        <taxon>Vertebrata</taxon>
        <taxon>Euteleostomi</taxon>
        <taxon>Mammalia</taxon>
        <taxon>Eutheria</taxon>
        <taxon>Laurasiatheria</taxon>
        <taxon>Eulipotyphla</taxon>
        <taxon>Talpidae</taxon>
        <taxon>Galemys</taxon>
    </lineage>
</organism>
<comment type="caution">
    <text evidence="1">The sequence shown here is derived from an EMBL/GenBank/DDBJ whole genome shotgun (WGS) entry which is preliminary data.</text>
</comment>
<dbReference type="EMBL" id="JAGFMF010012284">
    <property type="protein sequence ID" value="KAG8504729.1"/>
    <property type="molecule type" value="Genomic_DNA"/>
</dbReference>
<protein>
    <submittedName>
        <fullName evidence="1">Protein C8orf37</fullName>
    </submittedName>
</protein>
<feature type="non-terminal residue" evidence="1">
    <location>
        <position position="100"/>
    </location>
</feature>
<dbReference type="OrthoDB" id="259905at2759"/>
<name>A0A8J6DDF7_GALPY</name>
<dbReference type="Proteomes" id="UP000700334">
    <property type="component" value="Unassembled WGS sequence"/>
</dbReference>
<sequence>LLHEIFERQNFDKNLQVTHLSELPFKALVKVAILHTLMESLLHVGLEQRLHREGVALCVVNNIPEFHKLKAELIKKKGTWGYACQSSWRNIEELTDLNFL</sequence>
<dbReference type="Pfam" id="PF14996">
    <property type="entry name" value="RMP"/>
    <property type="match status" value="1"/>
</dbReference>
<keyword evidence="2" id="KW-1185">Reference proteome</keyword>
<evidence type="ECO:0000313" key="1">
    <source>
        <dbReference type="EMBL" id="KAG8504729.1"/>
    </source>
</evidence>
<dbReference type="AlphaFoldDB" id="A0A8J6DDF7"/>
<accession>A0A8J6DDF7</accession>
<evidence type="ECO:0000313" key="2">
    <source>
        <dbReference type="Proteomes" id="UP000700334"/>
    </source>
</evidence>
<reference evidence="1" key="1">
    <citation type="journal article" date="2021" name="Evol. Appl.">
        <title>The genome of the Pyrenean desman and the effects of bottlenecks and inbreeding on the genomic landscape of an endangered species.</title>
        <authorList>
            <person name="Escoda L."/>
            <person name="Castresana J."/>
        </authorList>
    </citation>
    <scope>NUCLEOTIDE SEQUENCE</scope>
    <source>
        <strain evidence="1">IBE-C5619</strain>
    </source>
</reference>
<proteinExistence type="predicted"/>
<gene>
    <name evidence="1" type="ORF">J0S82_004622</name>
</gene>
<dbReference type="InterPro" id="IPR029239">
    <property type="entry name" value="CFAP418"/>
</dbReference>